<protein>
    <submittedName>
        <fullName evidence="1">Uncharacterized protein</fullName>
    </submittedName>
</protein>
<dbReference type="OrthoDB" id="4745525at2"/>
<dbReference type="EMBL" id="LT985188">
    <property type="protein sequence ID" value="SPD88874.1"/>
    <property type="molecule type" value="Genomic_DNA"/>
</dbReference>
<organism evidence="1 2">
    <name type="scientific">Micropruina glycogenica</name>
    <dbReference type="NCBI Taxonomy" id="75385"/>
    <lineage>
        <taxon>Bacteria</taxon>
        <taxon>Bacillati</taxon>
        <taxon>Actinomycetota</taxon>
        <taxon>Actinomycetes</taxon>
        <taxon>Propionibacteriales</taxon>
        <taxon>Nocardioidaceae</taxon>
        <taxon>Micropruina</taxon>
    </lineage>
</organism>
<proteinExistence type="predicted"/>
<dbReference type="KEGG" id="mgg:MPLG2_3844"/>
<keyword evidence="2" id="KW-1185">Reference proteome</keyword>
<evidence type="ECO:0000313" key="1">
    <source>
        <dbReference type="EMBL" id="SPD88874.1"/>
    </source>
</evidence>
<dbReference type="RefSeq" id="WP_105187281.1">
    <property type="nucleotide sequence ID" value="NZ_BAAAGO010000067.1"/>
</dbReference>
<dbReference type="AlphaFoldDB" id="A0A2N9JLF9"/>
<accession>A0A2N9JLF9</accession>
<dbReference type="Proteomes" id="UP000238164">
    <property type="component" value="Chromosome 1"/>
</dbReference>
<gene>
    <name evidence="1" type="ORF">MPLG2_3844</name>
</gene>
<name>A0A2N9JLF9_9ACTN</name>
<sequence>MSPAQPEKLSTAEWAELSENITAEFQQLFAEADEYLGKAGVRAVQSALKSLSMKSESKVRNLTALLALADLAGRGAVLLSGADALRAVPFTGNVTIYEPIRLTFCGAARRAELEGGSKDPFAGLIELPGVDESAQGQDLLAQRASGLLLRPPSESGAGEATSSIPQHIIITCMAVQELWLMWVLGGSQKWPRQRIDEELESAATILRRLNAIV</sequence>
<reference evidence="1 2" key="1">
    <citation type="submission" date="2018-02" db="EMBL/GenBank/DDBJ databases">
        <authorList>
            <person name="Cohen D.B."/>
            <person name="Kent A.D."/>
        </authorList>
    </citation>
    <scope>NUCLEOTIDE SEQUENCE [LARGE SCALE GENOMIC DNA]</scope>
    <source>
        <strain evidence="1">1</strain>
    </source>
</reference>
<evidence type="ECO:0000313" key="2">
    <source>
        <dbReference type="Proteomes" id="UP000238164"/>
    </source>
</evidence>